<comment type="caution">
    <text evidence="7">The sequence shown here is derived from an EMBL/GenBank/DDBJ whole genome shotgun (WGS) entry which is preliminary data.</text>
</comment>
<dbReference type="InterPro" id="IPR013154">
    <property type="entry name" value="ADH-like_N"/>
</dbReference>
<dbReference type="PANTHER" id="PTHR44154:SF1">
    <property type="entry name" value="QUINONE OXIDOREDUCTASE"/>
    <property type="match status" value="1"/>
</dbReference>
<dbReference type="CDD" id="cd05289">
    <property type="entry name" value="MDR_like_2"/>
    <property type="match status" value="1"/>
</dbReference>
<dbReference type="InterPro" id="IPR020843">
    <property type="entry name" value="ER"/>
</dbReference>
<dbReference type="AlphaFoldDB" id="A0A839TUG9"/>
<keyword evidence="3" id="KW-0963">Cytoplasm</keyword>
<dbReference type="SUPFAM" id="SSF51735">
    <property type="entry name" value="NAD(P)-binding Rossmann-fold domains"/>
    <property type="match status" value="1"/>
</dbReference>
<proteinExistence type="predicted"/>
<evidence type="ECO:0000256" key="4">
    <source>
        <dbReference type="ARBA" id="ARBA00022857"/>
    </source>
</evidence>
<dbReference type="GO" id="GO:0008270">
    <property type="term" value="F:zinc ion binding"/>
    <property type="evidence" value="ECO:0007669"/>
    <property type="project" value="InterPro"/>
</dbReference>
<comment type="subcellular location">
    <subcellularLocation>
        <location evidence="1">Cytoplasm</location>
    </subcellularLocation>
</comment>
<dbReference type="Proteomes" id="UP000517523">
    <property type="component" value="Unassembled WGS sequence"/>
</dbReference>
<organism evidence="7 8">
    <name type="scientific">Paenibacillus rhizosphaerae</name>
    <dbReference type="NCBI Taxonomy" id="297318"/>
    <lineage>
        <taxon>Bacteria</taxon>
        <taxon>Bacillati</taxon>
        <taxon>Bacillota</taxon>
        <taxon>Bacilli</taxon>
        <taxon>Bacillales</taxon>
        <taxon>Paenibacillaceae</taxon>
        <taxon>Paenibacillus</taxon>
    </lineage>
</organism>
<dbReference type="Gene3D" id="3.90.180.10">
    <property type="entry name" value="Medium-chain alcohol dehydrogenases, catalytic domain"/>
    <property type="match status" value="1"/>
</dbReference>
<sequence>MAEQQEMKAAVIRTFGPPDVLHTADVPLPLPGPDEVRVRVKAAGVQPFDLAVRETGWVPPGLSIRFPQILGNDFAGTIEQAGDHVTDFAAGDDVIGWALLASYAEYVVVPASQIVRKPPSIPWAEAGALAASGQTAHTALQELRVGEGDTVLIHGAAGGVGTMAVQLARALGATVIGTASERNHDYLRALGAIPVAYGPGLGDRVRALAPGGVDAAIDAAGRDALRVSVDLVPDRERIGTIADGELAEELGVRMIRSQRTAARLAELAGLCAAGKLKVRVRRTFPLEEAAAAHRELASGHGQGKVVLVIG</sequence>
<evidence type="ECO:0000256" key="2">
    <source>
        <dbReference type="ARBA" id="ARBA00011881"/>
    </source>
</evidence>
<dbReference type="SUPFAM" id="SSF50129">
    <property type="entry name" value="GroES-like"/>
    <property type="match status" value="1"/>
</dbReference>
<dbReference type="Pfam" id="PF13602">
    <property type="entry name" value="ADH_zinc_N_2"/>
    <property type="match status" value="1"/>
</dbReference>
<accession>A0A839TUG9</accession>
<dbReference type="InterPro" id="IPR011032">
    <property type="entry name" value="GroES-like_sf"/>
</dbReference>
<evidence type="ECO:0000313" key="8">
    <source>
        <dbReference type="Proteomes" id="UP000517523"/>
    </source>
</evidence>
<keyword evidence="5" id="KW-0694">RNA-binding</keyword>
<dbReference type="InterPro" id="IPR036291">
    <property type="entry name" value="NAD(P)-bd_dom_sf"/>
</dbReference>
<dbReference type="InterPro" id="IPR051603">
    <property type="entry name" value="Zinc-ADH_QOR/CCCR"/>
</dbReference>
<dbReference type="PROSITE" id="PS01162">
    <property type="entry name" value="QOR_ZETA_CRYSTAL"/>
    <property type="match status" value="1"/>
</dbReference>
<comment type="subunit">
    <text evidence="2">Homotetramer.</text>
</comment>
<dbReference type="GO" id="GO:0003723">
    <property type="term" value="F:RNA binding"/>
    <property type="evidence" value="ECO:0007669"/>
    <property type="project" value="UniProtKB-KW"/>
</dbReference>
<evidence type="ECO:0000313" key="7">
    <source>
        <dbReference type="EMBL" id="MBB3130455.1"/>
    </source>
</evidence>
<evidence type="ECO:0000259" key="6">
    <source>
        <dbReference type="SMART" id="SM00829"/>
    </source>
</evidence>
<dbReference type="Pfam" id="PF08240">
    <property type="entry name" value="ADH_N"/>
    <property type="match status" value="1"/>
</dbReference>
<name>A0A839TUG9_9BACL</name>
<dbReference type="EMBL" id="JACHXJ010000004">
    <property type="protein sequence ID" value="MBB3130455.1"/>
    <property type="molecule type" value="Genomic_DNA"/>
</dbReference>
<feature type="domain" description="Enoyl reductase (ER)" evidence="6">
    <location>
        <begin position="16"/>
        <end position="307"/>
    </location>
</feature>
<reference evidence="7 8" key="1">
    <citation type="submission" date="2020-08" db="EMBL/GenBank/DDBJ databases">
        <title>Genomic Encyclopedia of Type Strains, Phase III (KMG-III): the genomes of soil and plant-associated and newly described type strains.</title>
        <authorList>
            <person name="Whitman W."/>
        </authorList>
    </citation>
    <scope>NUCLEOTIDE SEQUENCE [LARGE SCALE GENOMIC DNA]</scope>
    <source>
        <strain evidence="7 8">CECT 5831</strain>
    </source>
</reference>
<dbReference type="InterPro" id="IPR002364">
    <property type="entry name" value="Quin_OxRdtase/zeta-crystal_CS"/>
</dbReference>
<evidence type="ECO:0000256" key="3">
    <source>
        <dbReference type="ARBA" id="ARBA00022490"/>
    </source>
</evidence>
<dbReference type="SMART" id="SM00829">
    <property type="entry name" value="PKS_ER"/>
    <property type="match status" value="1"/>
</dbReference>
<protein>
    <submittedName>
        <fullName evidence="7">NADPH:quinone reductase-like Zn-dependent oxidoreductase</fullName>
    </submittedName>
</protein>
<dbReference type="Gene3D" id="3.40.50.720">
    <property type="entry name" value="NAD(P)-binding Rossmann-like Domain"/>
    <property type="match status" value="1"/>
</dbReference>
<gene>
    <name evidence="7" type="ORF">FHS19_005160</name>
</gene>
<evidence type="ECO:0000256" key="1">
    <source>
        <dbReference type="ARBA" id="ARBA00004496"/>
    </source>
</evidence>
<dbReference type="PANTHER" id="PTHR44154">
    <property type="entry name" value="QUINONE OXIDOREDUCTASE"/>
    <property type="match status" value="1"/>
</dbReference>
<evidence type="ECO:0000256" key="5">
    <source>
        <dbReference type="ARBA" id="ARBA00022884"/>
    </source>
</evidence>
<dbReference type="GO" id="GO:0005737">
    <property type="term" value="C:cytoplasm"/>
    <property type="evidence" value="ECO:0007669"/>
    <property type="project" value="UniProtKB-SubCell"/>
</dbReference>
<dbReference type="GO" id="GO:0016491">
    <property type="term" value="F:oxidoreductase activity"/>
    <property type="evidence" value="ECO:0007669"/>
    <property type="project" value="InterPro"/>
</dbReference>
<keyword evidence="4" id="KW-0521">NADP</keyword>